<protein>
    <submittedName>
        <fullName evidence="5">Angiopoietin-related protein 4-like</fullName>
    </submittedName>
</protein>
<gene>
    <name evidence="5" type="primary">LOC114462515</name>
</gene>
<dbReference type="CDD" id="cd00087">
    <property type="entry name" value="FReD"/>
    <property type="match status" value="1"/>
</dbReference>
<organism evidence="5 6">
    <name type="scientific">Gouania willdenowi</name>
    <name type="common">Blunt-snouted clingfish</name>
    <name type="synonym">Lepadogaster willdenowi</name>
    <dbReference type="NCBI Taxonomy" id="441366"/>
    <lineage>
        <taxon>Eukaryota</taxon>
        <taxon>Metazoa</taxon>
        <taxon>Chordata</taxon>
        <taxon>Craniata</taxon>
        <taxon>Vertebrata</taxon>
        <taxon>Euteleostomi</taxon>
        <taxon>Actinopterygii</taxon>
        <taxon>Neopterygii</taxon>
        <taxon>Teleostei</taxon>
        <taxon>Neoteleostei</taxon>
        <taxon>Acanthomorphata</taxon>
        <taxon>Ovalentaria</taxon>
        <taxon>Blenniimorphae</taxon>
        <taxon>Blenniiformes</taxon>
        <taxon>Gobiesocoidei</taxon>
        <taxon>Gobiesocidae</taxon>
        <taxon>Gobiesocinae</taxon>
        <taxon>Gouania</taxon>
    </lineage>
</organism>
<dbReference type="GO" id="GO:0005615">
    <property type="term" value="C:extracellular space"/>
    <property type="evidence" value="ECO:0007669"/>
    <property type="project" value="TreeGrafter"/>
</dbReference>
<sequence length="404" mass="46115">MKTPQLLLLLVTILVHVASAFPSDRRGKEKYASWDDVNVVAHGLLQLGQGLKEHVDKTKAQMRDVNAKFKAFNGSVVELERVQQEQREALRTEKEESERRAAELAQEVKVKVEEVQKHTDDIQSRMERLEGLLTNTEVESTETQQSTTQRLVAAQSRRIDQLVEKIKQQQDKLEKQSLHLQALQSKVSQEKKKALQTSDFSPTCFIADCHELFVRGQRLSGVYTIQPESSHPFDVLCEMTSDGAWTIIQKRHDGSQNFNQKWDEYKNGFGSLNGEFWLGLEKIHSLSKQGRHILYQFHLDGEEQKFALHLQKASPSLLQEKMAAGIPFSTSDRDNDLAADTNCAAMHSGGWWFSGCGESNLNGRYPRRKHQTRRQSKSMFWLSMEGQRSSLRTSVLKIAPKSHQ</sequence>
<dbReference type="Gene3D" id="4.10.530.10">
    <property type="entry name" value="Gamma-fibrinogen Carboxyl Terminal Fragment, domain 2"/>
    <property type="match status" value="1"/>
</dbReference>
<dbReference type="InterPro" id="IPR050373">
    <property type="entry name" value="Fibrinogen_C-term_domain"/>
</dbReference>
<evidence type="ECO:0000256" key="1">
    <source>
        <dbReference type="ARBA" id="ARBA00023157"/>
    </source>
</evidence>
<dbReference type="PANTHER" id="PTHR19143:SF256">
    <property type="entry name" value="ANGIOPOIETIN-RELATED PROTEIN 4"/>
    <property type="match status" value="1"/>
</dbReference>
<dbReference type="Pfam" id="PF00147">
    <property type="entry name" value="Fibrinogen_C"/>
    <property type="match status" value="2"/>
</dbReference>
<dbReference type="InterPro" id="IPR002181">
    <property type="entry name" value="Fibrinogen_a/b/g_C_dom"/>
</dbReference>
<dbReference type="GO" id="GO:0004857">
    <property type="term" value="F:enzyme inhibitor activity"/>
    <property type="evidence" value="ECO:0007669"/>
    <property type="project" value="TreeGrafter"/>
</dbReference>
<evidence type="ECO:0000313" key="5">
    <source>
        <dbReference type="Ensembl" id="ENSGWIP00000000334.1"/>
    </source>
</evidence>
<dbReference type="PANTHER" id="PTHR19143">
    <property type="entry name" value="FIBRINOGEN/TENASCIN/ANGIOPOEITIN"/>
    <property type="match status" value="1"/>
</dbReference>
<keyword evidence="1" id="KW-1015">Disulfide bond</keyword>
<feature type="coiled-coil region" evidence="2">
    <location>
        <begin position="76"/>
        <end position="193"/>
    </location>
</feature>
<feature type="chain" id="PRO_5034434019" evidence="3">
    <location>
        <begin position="21"/>
        <end position="404"/>
    </location>
</feature>
<keyword evidence="6" id="KW-1185">Reference proteome</keyword>
<dbReference type="GO" id="GO:0070328">
    <property type="term" value="P:triglyceride homeostasis"/>
    <property type="evidence" value="ECO:0007669"/>
    <property type="project" value="TreeGrafter"/>
</dbReference>
<reference evidence="5" key="1">
    <citation type="submission" date="2020-06" db="EMBL/GenBank/DDBJ databases">
        <authorList>
            <consortium name="Wellcome Sanger Institute Data Sharing"/>
        </authorList>
    </citation>
    <scope>NUCLEOTIDE SEQUENCE [LARGE SCALE GENOMIC DNA]</scope>
</reference>
<dbReference type="InterPro" id="IPR036056">
    <property type="entry name" value="Fibrinogen-like_C"/>
</dbReference>
<dbReference type="SUPFAM" id="SSF56496">
    <property type="entry name" value="Fibrinogen C-terminal domain-like"/>
    <property type="match status" value="1"/>
</dbReference>
<reference evidence="5" key="3">
    <citation type="submission" date="2025-09" db="UniProtKB">
        <authorList>
            <consortium name="Ensembl"/>
        </authorList>
    </citation>
    <scope>IDENTIFICATION</scope>
</reference>
<dbReference type="SMART" id="SM00186">
    <property type="entry name" value="FBG"/>
    <property type="match status" value="1"/>
</dbReference>
<evidence type="ECO:0000259" key="4">
    <source>
        <dbReference type="PROSITE" id="PS51406"/>
    </source>
</evidence>
<accession>A0A8C5D0J4</accession>
<dbReference type="InterPro" id="IPR020837">
    <property type="entry name" value="Fibrinogen_CS"/>
</dbReference>
<dbReference type="AlphaFoldDB" id="A0A8C5D0J4"/>
<evidence type="ECO:0000313" key="6">
    <source>
        <dbReference type="Proteomes" id="UP000694680"/>
    </source>
</evidence>
<proteinExistence type="predicted"/>
<dbReference type="Proteomes" id="UP000694680">
    <property type="component" value="Chromosome 4"/>
</dbReference>
<evidence type="ECO:0000256" key="3">
    <source>
        <dbReference type="SAM" id="SignalP"/>
    </source>
</evidence>
<keyword evidence="2" id="KW-0175">Coiled coil</keyword>
<reference evidence="5" key="2">
    <citation type="submission" date="2025-08" db="UniProtKB">
        <authorList>
            <consortium name="Ensembl"/>
        </authorList>
    </citation>
    <scope>IDENTIFICATION</scope>
</reference>
<dbReference type="Gene3D" id="3.90.215.10">
    <property type="entry name" value="Gamma Fibrinogen, chain A, domain 1"/>
    <property type="match status" value="1"/>
</dbReference>
<keyword evidence="3" id="KW-0732">Signal</keyword>
<dbReference type="PROSITE" id="PS51406">
    <property type="entry name" value="FIBRINOGEN_C_2"/>
    <property type="match status" value="1"/>
</dbReference>
<dbReference type="PROSITE" id="PS00514">
    <property type="entry name" value="FIBRINOGEN_C_1"/>
    <property type="match status" value="1"/>
</dbReference>
<dbReference type="InterPro" id="IPR014716">
    <property type="entry name" value="Fibrinogen_a/b/g_C_1"/>
</dbReference>
<name>A0A8C5D0J4_GOUWI</name>
<feature type="signal peptide" evidence="3">
    <location>
        <begin position="1"/>
        <end position="20"/>
    </location>
</feature>
<dbReference type="Ensembl" id="ENSGWIT00000000371.1">
    <property type="protein sequence ID" value="ENSGWIP00000000334.1"/>
    <property type="gene ID" value="ENSGWIG00000000218.1"/>
</dbReference>
<evidence type="ECO:0000256" key="2">
    <source>
        <dbReference type="SAM" id="Coils"/>
    </source>
</evidence>
<feature type="domain" description="Fibrinogen C-terminal" evidence="4">
    <location>
        <begin position="200"/>
        <end position="402"/>
    </location>
</feature>